<dbReference type="InterPro" id="IPR003444">
    <property type="entry name" value="MraZ"/>
</dbReference>
<dbReference type="EMBL" id="CP045737">
    <property type="protein sequence ID" value="QGG41105.1"/>
    <property type="molecule type" value="Genomic_DNA"/>
</dbReference>
<dbReference type="AlphaFoldDB" id="A0A5Q2ML64"/>
<dbReference type="CDD" id="cd16320">
    <property type="entry name" value="MraZ_N"/>
    <property type="match status" value="1"/>
</dbReference>
<keyword evidence="3" id="KW-0677">Repeat</keyword>
<sequence>MWGIVEYGGEKWSDWPSTRRSEVNPDVSNFFGTYTPRLDDKGRLFLPAKFRPRLETGIVLTRGQENCIYGWTTESFNAFTDRIRNTPFTNQAARNFNRMFFSGASSEVPDKQGRISIPPVLRTWAQLDKECTVVGAMDRIEIWDSRRWDEFSAAQEGPFADMSEEVMPGIF</sequence>
<dbReference type="GO" id="GO:0009295">
    <property type="term" value="C:nucleoid"/>
    <property type="evidence" value="ECO:0007669"/>
    <property type="project" value="UniProtKB-SubCell"/>
</dbReference>
<evidence type="ECO:0000256" key="4">
    <source>
        <dbReference type="ARBA" id="ARBA00023015"/>
    </source>
</evidence>
<dbReference type="InterPro" id="IPR035642">
    <property type="entry name" value="MraZ_N"/>
</dbReference>
<dbReference type="GO" id="GO:0000976">
    <property type="term" value="F:transcription cis-regulatory region binding"/>
    <property type="evidence" value="ECO:0007669"/>
    <property type="project" value="TreeGrafter"/>
</dbReference>
<protein>
    <recommendedName>
        <fullName evidence="1 7">Transcriptional regulator MraZ</fullName>
    </recommendedName>
</protein>
<dbReference type="PANTHER" id="PTHR34701">
    <property type="entry name" value="TRANSCRIPTIONAL REGULATOR MRAZ"/>
    <property type="match status" value="1"/>
</dbReference>
<dbReference type="HAMAP" id="MF_01008">
    <property type="entry name" value="MraZ"/>
    <property type="match status" value="1"/>
</dbReference>
<name>A0A5Q2ML64_9ACTN</name>
<comment type="similarity">
    <text evidence="7">Belongs to the MraZ family.</text>
</comment>
<dbReference type="GO" id="GO:0005737">
    <property type="term" value="C:cytoplasm"/>
    <property type="evidence" value="ECO:0007669"/>
    <property type="project" value="UniProtKB-UniRule"/>
</dbReference>
<dbReference type="InterPro" id="IPR035644">
    <property type="entry name" value="MraZ_C"/>
</dbReference>
<keyword evidence="10" id="KW-1185">Reference proteome</keyword>
<keyword evidence="2 7" id="KW-0963">Cytoplasm</keyword>
<evidence type="ECO:0000313" key="9">
    <source>
        <dbReference type="EMBL" id="QGG41105.1"/>
    </source>
</evidence>
<dbReference type="GO" id="GO:0003700">
    <property type="term" value="F:DNA-binding transcription factor activity"/>
    <property type="evidence" value="ECO:0007669"/>
    <property type="project" value="UniProtKB-UniRule"/>
</dbReference>
<comment type="subcellular location">
    <subcellularLocation>
        <location evidence="7">Cytoplasm</location>
        <location evidence="7">Nucleoid</location>
    </subcellularLocation>
</comment>
<keyword evidence="5 7" id="KW-0238">DNA-binding</keyword>
<comment type="subunit">
    <text evidence="7">Forms oligomers.</text>
</comment>
<dbReference type="GO" id="GO:2000143">
    <property type="term" value="P:negative regulation of DNA-templated transcription initiation"/>
    <property type="evidence" value="ECO:0007669"/>
    <property type="project" value="TreeGrafter"/>
</dbReference>
<dbReference type="CDD" id="cd16321">
    <property type="entry name" value="MraZ_C"/>
    <property type="match status" value="1"/>
</dbReference>
<evidence type="ECO:0000256" key="6">
    <source>
        <dbReference type="ARBA" id="ARBA00023163"/>
    </source>
</evidence>
<dbReference type="PANTHER" id="PTHR34701:SF1">
    <property type="entry name" value="TRANSCRIPTIONAL REGULATOR MRAZ"/>
    <property type="match status" value="1"/>
</dbReference>
<dbReference type="SUPFAM" id="SSF89447">
    <property type="entry name" value="AbrB/MazE/MraZ-like"/>
    <property type="match status" value="1"/>
</dbReference>
<evidence type="ECO:0000256" key="2">
    <source>
        <dbReference type="ARBA" id="ARBA00022490"/>
    </source>
</evidence>
<dbReference type="InterPro" id="IPR038619">
    <property type="entry name" value="MraZ_sf"/>
</dbReference>
<keyword evidence="4 7" id="KW-0805">Transcription regulation</keyword>
<dbReference type="Gene3D" id="3.40.1550.20">
    <property type="entry name" value="Transcriptional regulator MraZ domain"/>
    <property type="match status" value="1"/>
</dbReference>
<proteinExistence type="inferred from homology"/>
<dbReference type="NCBIfam" id="TIGR00242">
    <property type="entry name" value="division/cell wall cluster transcriptional repressor MraZ"/>
    <property type="match status" value="1"/>
</dbReference>
<feature type="domain" description="SpoVT-AbrB" evidence="8">
    <location>
        <begin position="33"/>
        <end position="75"/>
    </location>
</feature>
<dbReference type="InterPro" id="IPR007159">
    <property type="entry name" value="SpoVT-AbrB_dom"/>
</dbReference>
<dbReference type="KEGG" id="aef:GEV26_06850"/>
<evidence type="ECO:0000256" key="5">
    <source>
        <dbReference type="ARBA" id="ARBA00023125"/>
    </source>
</evidence>
<dbReference type="Proteomes" id="UP000392064">
    <property type="component" value="Chromosome"/>
</dbReference>
<gene>
    <name evidence="7 9" type="primary">mraZ</name>
    <name evidence="9" type="ORF">GEV26_06850</name>
</gene>
<dbReference type="PROSITE" id="PS51740">
    <property type="entry name" value="SPOVT_ABRB"/>
    <property type="match status" value="1"/>
</dbReference>
<evidence type="ECO:0000256" key="1">
    <source>
        <dbReference type="ARBA" id="ARBA00013860"/>
    </source>
</evidence>
<evidence type="ECO:0000259" key="8">
    <source>
        <dbReference type="PROSITE" id="PS51740"/>
    </source>
</evidence>
<evidence type="ECO:0000256" key="7">
    <source>
        <dbReference type="HAMAP-Rule" id="MF_01008"/>
    </source>
</evidence>
<reference evidence="9 10" key="1">
    <citation type="submission" date="2019-11" db="EMBL/GenBank/DDBJ databases">
        <authorList>
            <person name="Li J."/>
        </authorList>
    </citation>
    <scope>NUCLEOTIDE SEQUENCE [LARGE SCALE GENOMIC DNA]</scope>
    <source>
        <strain evidence="9 10">MF47</strain>
    </source>
</reference>
<dbReference type="InterPro" id="IPR037914">
    <property type="entry name" value="SpoVT-AbrB_sf"/>
</dbReference>
<dbReference type="InterPro" id="IPR020603">
    <property type="entry name" value="MraZ_dom"/>
</dbReference>
<keyword evidence="6 7" id="KW-0804">Transcription</keyword>
<evidence type="ECO:0000256" key="3">
    <source>
        <dbReference type="ARBA" id="ARBA00022737"/>
    </source>
</evidence>
<evidence type="ECO:0000313" key="10">
    <source>
        <dbReference type="Proteomes" id="UP000392064"/>
    </source>
</evidence>
<dbReference type="Pfam" id="PF02381">
    <property type="entry name" value="MraZ"/>
    <property type="match status" value="2"/>
</dbReference>
<organism evidence="9 10">
    <name type="scientific">Aeromicrobium yanjiei</name>
    <dbReference type="NCBI Taxonomy" id="2662028"/>
    <lineage>
        <taxon>Bacteria</taxon>
        <taxon>Bacillati</taxon>
        <taxon>Actinomycetota</taxon>
        <taxon>Actinomycetes</taxon>
        <taxon>Propionibacteriales</taxon>
        <taxon>Nocardioidaceae</taxon>
        <taxon>Aeromicrobium</taxon>
    </lineage>
</organism>
<accession>A0A5Q2ML64</accession>